<comment type="caution">
    <text evidence="1">The sequence shown here is derived from an EMBL/GenBank/DDBJ whole genome shotgun (WGS) entry which is preliminary data.</text>
</comment>
<evidence type="ECO:0000313" key="2">
    <source>
        <dbReference type="Proteomes" id="UP000283269"/>
    </source>
</evidence>
<organism evidence="1 2">
    <name type="scientific">Psilocybe cyanescens</name>
    <dbReference type="NCBI Taxonomy" id="93625"/>
    <lineage>
        <taxon>Eukaryota</taxon>
        <taxon>Fungi</taxon>
        <taxon>Dikarya</taxon>
        <taxon>Basidiomycota</taxon>
        <taxon>Agaricomycotina</taxon>
        <taxon>Agaricomycetes</taxon>
        <taxon>Agaricomycetidae</taxon>
        <taxon>Agaricales</taxon>
        <taxon>Agaricineae</taxon>
        <taxon>Strophariaceae</taxon>
        <taxon>Psilocybe</taxon>
    </lineage>
</organism>
<dbReference type="InParanoid" id="A0A409XT28"/>
<proteinExistence type="predicted"/>
<reference evidence="1 2" key="1">
    <citation type="journal article" date="2018" name="Evol. Lett.">
        <title>Horizontal gene cluster transfer increased hallucinogenic mushroom diversity.</title>
        <authorList>
            <person name="Reynolds H.T."/>
            <person name="Vijayakumar V."/>
            <person name="Gluck-Thaler E."/>
            <person name="Korotkin H.B."/>
            <person name="Matheny P.B."/>
            <person name="Slot J.C."/>
        </authorList>
    </citation>
    <scope>NUCLEOTIDE SEQUENCE [LARGE SCALE GENOMIC DNA]</scope>
    <source>
        <strain evidence="1 2">2631</strain>
    </source>
</reference>
<protein>
    <submittedName>
        <fullName evidence="1">Uncharacterized protein</fullName>
    </submittedName>
</protein>
<name>A0A409XT28_PSICY</name>
<dbReference type="OrthoDB" id="10565578at2759"/>
<gene>
    <name evidence="1" type="ORF">CVT25_013569</name>
</gene>
<accession>A0A409XT28</accession>
<evidence type="ECO:0000313" key="1">
    <source>
        <dbReference type="EMBL" id="PPQ93861.1"/>
    </source>
</evidence>
<sequence length="158" mass="17638">MSRSRDFLLPPILQVLESGCWHRQYSEGCSSVIVWVDPYPSKSKTVSKRPQTPLSDLLRTIDLRGGGGESAEGVEHFSHIVLFPDDPSAAHGQEGSNSNTIFQVRRPGTSEGDLNVLFNNNSIKTTFSLLKKVLQKFMPTTRMDRILRNGMRHQGPSN</sequence>
<dbReference type="EMBL" id="NHYD01000598">
    <property type="protein sequence ID" value="PPQ93861.1"/>
    <property type="molecule type" value="Genomic_DNA"/>
</dbReference>
<dbReference type="Proteomes" id="UP000283269">
    <property type="component" value="Unassembled WGS sequence"/>
</dbReference>
<keyword evidence="2" id="KW-1185">Reference proteome</keyword>
<dbReference type="AlphaFoldDB" id="A0A409XT28"/>